<dbReference type="GO" id="GO:0016747">
    <property type="term" value="F:acyltransferase activity, transferring groups other than amino-acyl groups"/>
    <property type="evidence" value="ECO:0007669"/>
    <property type="project" value="InterPro"/>
</dbReference>
<dbReference type="RefSeq" id="WP_063184403.1">
    <property type="nucleotide sequence ID" value="NZ_LQRA01000069.1"/>
</dbReference>
<protein>
    <submittedName>
        <fullName evidence="2">Acetyltransferase</fullName>
    </submittedName>
</protein>
<proteinExistence type="predicted"/>
<dbReference type="SUPFAM" id="SSF55729">
    <property type="entry name" value="Acyl-CoA N-acyltransferases (Nat)"/>
    <property type="match status" value="1"/>
</dbReference>
<dbReference type="EMBL" id="LQRA01000069">
    <property type="protein sequence ID" value="KZE76050.1"/>
    <property type="molecule type" value="Genomic_DNA"/>
</dbReference>
<dbReference type="Proteomes" id="UP000076563">
    <property type="component" value="Unassembled WGS sequence"/>
</dbReference>
<dbReference type="InterPro" id="IPR016181">
    <property type="entry name" value="Acyl_CoA_acyltransferase"/>
</dbReference>
<dbReference type="Gene3D" id="3.40.630.30">
    <property type="match status" value="1"/>
</dbReference>
<dbReference type="OrthoDB" id="66776at2"/>
<dbReference type="InterPro" id="IPR000182">
    <property type="entry name" value="GNAT_dom"/>
</dbReference>
<comment type="caution">
    <text evidence="2">The sequence shown here is derived from an EMBL/GenBank/DDBJ whole genome shotgun (WGS) entry which is preliminary data.</text>
</comment>
<dbReference type="CDD" id="cd04301">
    <property type="entry name" value="NAT_SF"/>
    <property type="match status" value="1"/>
</dbReference>
<dbReference type="PANTHER" id="PTHR43328">
    <property type="entry name" value="ACETYLTRANSFERASE-RELATED"/>
    <property type="match status" value="1"/>
</dbReference>
<gene>
    <name evidence="2" type="ORF">AV654_24330</name>
</gene>
<dbReference type="PANTHER" id="PTHR43328:SF1">
    <property type="entry name" value="N-ACETYLTRANSFERASE DOMAIN-CONTAINING PROTEIN"/>
    <property type="match status" value="1"/>
</dbReference>
<keyword evidence="3" id="KW-1185">Reference proteome</keyword>
<evidence type="ECO:0000259" key="1">
    <source>
        <dbReference type="PROSITE" id="PS51186"/>
    </source>
</evidence>
<organism evidence="2 3">
    <name type="scientific">Paenibacillus elgii</name>
    <dbReference type="NCBI Taxonomy" id="189691"/>
    <lineage>
        <taxon>Bacteria</taxon>
        <taxon>Bacillati</taxon>
        <taxon>Bacillota</taxon>
        <taxon>Bacilli</taxon>
        <taxon>Bacillales</taxon>
        <taxon>Paenibacillaceae</taxon>
        <taxon>Paenibacillus</taxon>
    </lineage>
</organism>
<dbReference type="AlphaFoldDB" id="A0A163W9L3"/>
<keyword evidence="2" id="KW-0808">Transferase</keyword>
<dbReference type="PROSITE" id="PS51186">
    <property type="entry name" value="GNAT"/>
    <property type="match status" value="1"/>
</dbReference>
<dbReference type="Pfam" id="PF00583">
    <property type="entry name" value="Acetyltransf_1"/>
    <property type="match status" value="1"/>
</dbReference>
<reference evidence="3" key="1">
    <citation type="submission" date="2016-01" db="EMBL/GenBank/DDBJ databases">
        <title>Draft genome of Chromobacterium sp. F49.</title>
        <authorList>
            <person name="Hong K.W."/>
        </authorList>
    </citation>
    <scope>NUCLEOTIDE SEQUENCE [LARGE SCALE GENOMIC DNA]</scope>
    <source>
        <strain evidence="3">M63</strain>
    </source>
</reference>
<dbReference type="eggNOG" id="COG1670">
    <property type="taxonomic scope" value="Bacteria"/>
</dbReference>
<evidence type="ECO:0000313" key="2">
    <source>
        <dbReference type="EMBL" id="KZE76050.1"/>
    </source>
</evidence>
<accession>A0A163W9L3</accession>
<name>A0A163W9L3_9BACL</name>
<feature type="domain" description="N-acetyltransferase" evidence="1">
    <location>
        <begin position="20"/>
        <end position="169"/>
    </location>
</feature>
<sequence length="174" mass="19472">MRNDTHETDTSETKEQIVRLSFYRHEHEAALRAFKLPEEQARFTALPGKVLELSLNDENRYPVVILAGDVPVGFFVLHCGEVTAPFSDNPNAILLRAFSIDQAHQGRGYGKRAMRTAAAFVAEHFPGVEEIVLAVNEQNHIAKRLYEASGFRDTGRQRLGSIGMQHILSLSLKS</sequence>
<dbReference type="STRING" id="1007103.GCA_000213315_03741"/>
<evidence type="ECO:0000313" key="3">
    <source>
        <dbReference type="Proteomes" id="UP000076563"/>
    </source>
</evidence>